<evidence type="ECO:0000313" key="2">
    <source>
        <dbReference type="Proteomes" id="UP000585836"/>
    </source>
</evidence>
<dbReference type="Gene3D" id="1.10.10.1150">
    <property type="entry name" value="Coenzyme PQQ synthesis protein D (PqqD)"/>
    <property type="match status" value="1"/>
</dbReference>
<reference evidence="1 2" key="1">
    <citation type="submission" date="2020-08" db="EMBL/GenBank/DDBJ databases">
        <title>Genomic Encyclopedia of Type Strains, Phase III (KMG-III): the genomes of soil and plant-associated and newly described type strains.</title>
        <authorList>
            <person name="Whitman W."/>
        </authorList>
    </citation>
    <scope>NUCLEOTIDE SEQUENCE [LARGE SCALE GENOMIC DNA]</scope>
    <source>
        <strain evidence="1 2">CECT 3313</strain>
    </source>
</reference>
<keyword evidence="2" id="KW-1185">Reference proteome</keyword>
<evidence type="ECO:0000313" key="1">
    <source>
        <dbReference type="EMBL" id="MBB5930636.1"/>
    </source>
</evidence>
<dbReference type="EMBL" id="JACHJK010000012">
    <property type="protein sequence ID" value="MBB5930636.1"/>
    <property type="molecule type" value="Genomic_DNA"/>
</dbReference>
<dbReference type="Pfam" id="PF05402">
    <property type="entry name" value="PqqD"/>
    <property type="match status" value="1"/>
</dbReference>
<protein>
    <recommendedName>
        <fullName evidence="3">Lasso peptide biosynthesis PqqD family chaperone</fullName>
    </recommendedName>
</protein>
<dbReference type="AlphaFoldDB" id="A0A7W9PZH2"/>
<sequence length="77" mass="8282">MISTVTDDGTVLLNERTGRYWQLNNTGARVLQGLLDGREADGIAAALADRYGIALQQAERDVTAVIERLSGAKLVIP</sequence>
<proteinExistence type="predicted"/>
<dbReference type="NCBIfam" id="NF033530">
    <property type="entry name" value="lasso_PqqD_Strm"/>
    <property type="match status" value="1"/>
</dbReference>
<dbReference type="Proteomes" id="UP000585836">
    <property type="component" value="Unassembled WGS sequence"/>
</dbReference>
<name>A0A7W9PZH2_9ACTN</name>
<dbReference type="InterPro" id="IPR041881">
    <property type="entry name" value="PqqD_sf"/>
</dbReference>
<dbReference type="InterPro" id="IPR008792">
    <property type="entry name" value="PQQD"/>
</dbReference>
<comment type="caution">
    <text evidence="1">The sequence shown here is derived from an EMBL/GenBank/DDBJ whole genome shotgun (WGS) entry which is preliminary data.</text>
</comment>
<evidence type="ECO:0008006" key="3">
    <source>
        <dbReference type="Google" id="ProtNLM"/>
    </source>
</evidence>
<accession>A0A7W9PZH2</accession>
<dbReference type="RefSeq" id="WP_308288319.1">
    <property type="nucleotide sequence ID" value="NZ_BAAAWF010000112.1"/>
</dbReference>
<organism evidence="1 2">
    <name type="scientific">Streptomyces echinatus</name>
    <dbReference type="NCBI Taxonomy" id="67293"/>
    <lineage>
        <taxon>Bacteria</taxon>
        <taxon>Bacillati</taxon>
        <taxon>Actinomycetota</taxon>
        <taxon>Actinomycetes</taxon>
        <taxon>Kitasatosporales</taxon>
        <taxon>Streptomycetaceae</taxon>
        <taxon>Streptomyces</taxon>
    </lineage>
</organism>
<gene>
    <name evidence="1" type="ORF">FHS34_006134</name>
</gene>